<keyword evidence="6 10" id="KW-0472">Membrane</keyword>
<keyword evidence="3 9" id="KW-0812">Transmembrane</keyword>
<feature type="transmembrane region" description="Helical" evidence="10">
    <location>
        <begin position="35"/>
        <end position="59"/>
    </location>
</feature>
<organism evidence="12 13">
    <name type="scientific">Potamilus streckersoni</name>
    <dbReference type="NCBI Taxonomy" id="2493646"/>
    <lineage>
        <taxon>Eukaryota</taxon>
        <taxon>Metazoa</taxon>
        <taxon>Spiralia</taxon>
        <taxon>Lophotrochozoa</taxon>
        <taxon>Mollusca</taxon>
        <taxon>Bivalvia</taxon>
        <taxon>Autobranchia</taxon>
        <taxon>Heteroconchia</taxon>
        <taxon>Palaeoheterodonta</taxon>
        <taxon>Unionida</taxon>
        <taxon>Unionoidea</taxon>
        <taxon>Unionidae</taxon>
        <taxon>Ambleminae</taxon>
        <taxon>Lampsilini</taxon>
        <taxon>Potamilus</taxon>
    </lineage>
</organism>
<keyword evidence="7 9" id="KW-0675">Receptor</keyword>
<evidence type="ECO:0000256" key="4">
    <source>
        <dbReference type="ARBA" id="ARBA00022989"/>
    </source>
</evidence>
<evidence type="ECO:0000259" key="11">
    <source>
        <dbReference type="PROSITE" id="PS50262"/>
    </source>
</evidence>
<name>A0AAE0RYJ8_9BIVA</name>
<evidence type="ECO:0000313" key="12">
    <source>
        <dbReference type="EMBL" id="KAK3582012.1"/>
    </source>
</evidence>
<dbReference type="Gene3D" id="1.20.1070.10">
    <property type="entry name" value="Rhodopsin 7-helix transmembrane proteins"/>
    <property type="match status" value="1"/>
</dbReference>
<dbReference type="Pfam" id="PF00001">
    <property type="entry name" value="7tm_1"/>
    <property type="match status" value="1"/>
</dbReference>
<keyword evidence="5 9" id="KW-0297">G-protein coupled receptor</keyword>
<proteinExistence type="inferred from homology"/>
<dbReference type="InterPro" id="IPR017452">
    <property type="entry name" value="GPCR_Rhodpsn_7TM"/>
</dbReference>
<comment type="caution">
    <text evidence="12">The sequence shown here is derived from an EMBL/GenBank/DDBJ whole genome shotgun (WGS) entry which is preliminary data.</text>
</comment>
<evidence type="ECO:0000256" key="2">
    <source>
        <dbReference type="ARBA" id="ARBA00022475"/>
    </source>
</evidence>
<evidence type="ECO:0000313" key="13">
    <source>
        <dbReference type="Proteomes" id="UP001195483"/>
    </source>
</evidence>
<gene>
    <name evidence="12" type="ORF">CHS0354_039678</name>
</gene>
<evidence type="ECO:0000256" key="10">
    <source>
        <dbReference type="SAM" id="Phobius"/>
    </source>
</evidence>
<reference evidence="12" key="2">
    <citation type="journal article" date="2021" name="Genome Biol. Evol.">
        <title>Developing a high-quality reference genome for a parasitic bivalve with doubly uniparental inheritance (Bivalvia: Unionida).</title>
        <authorList>
            <person name="Smith C.H."/>
        </authorList>
    </citation>
    <scope>NUCLEOTIDE SEQUENCE</scope>
    <source>
        <strain evidence="12">CHS0354</strain>
        <tissue evidence="12">Mantle</tissue>
    </source>
</reference>
<feature type="transmembrane region" description="Helical" evidence="10">
    <location>
        <begin position="171"/>
        <end position="192"/>
    </location>
</feature>
<feature type="domain" description="G-protein coupled receptors family 1 profile" evidence="11">
    <location>
        <begin position="1"/>
        <end position="189"/>
    </location>
</feature>
<dbReference type="GO" id="GO:0005886">
    <property type="term" value="C:plasma membrane"/>
    <property type="evidence" value="ECO:0007669"/>
    <property type="project" value="UniProtKB-SubCell"/>
</dbReference>
<dbReference type="AlphaFoldDB" id="A0AAE0RYJ8"/>
<sequence length="194" mass="22878">MTGCFCAFTSLTMLTVNRYVFICHKHIYHKIYNNVLCIIMCILCWVVAFLFEIPMFIGWGSYFFDQKNHQCAMNRDASFSYAMFVSIAVIGGPVVFMAVLYVLIFRRIWVRKLGVYSLNKDDPLWLWKARRETVRSSKTLFVVFLVFTLCWTPYVIVTSMDMTNSFSEETYLFTTLLVHYHSSLNCIVYILFKR</sequence>
<comment type="subcellular location">
    <subcellularLocation>
        <location evidence="1">Cell membrane</location>
        <topology evidence="1">Multi-pass membrane protein</topology>
    </subcellularLocation>
</comment>
<feature type="transmembrane region" description="Helical" evidence="10">
    <location>
        <begin position="140"/>
        <end position="159"/>
    </location>
</feature>
<evidence type="ECO:0000256" key="3">
    <source>
        <dbReference type="ARBA" id="ARBA00022692"/>
    </source>
</evidence>
<evidence type="ECO:0000256" key="1">
    <source>
        <dbReference type="ARBA" id="ARBA00004651"/>
    </source>
</evidence>
<dbReference type="PANTHER" id="PTHR24228">
    <property type="entry name" value="B2 BRADYKININ RECEPTOR/ANGIOTENSIN II RECEPTOR"/>
    <property type="match status" value="1"/>
</dbReference>
<keyword evidence="2" id="KW-1003">Cell membrane</keyword>
<evidence type="ECO:0000256" key="6">
    <source>
        <dbReference type="ARBA" id="ARBA00023136"/>
    </source>
</evidence>
<dbReference type="PRINTS" id="PR00237">
    <property type="entry name" value="GPCRRHODOPSN"/>
</dbReference>
<evidence type="ECO:0000256" key="5">
    <source>
        <dbReference type="ARBA" id="ARBA00023040"/>
    </source>
</evidence>
<dbReference type="PANTHER" id="PTHR24228:SF75">
    <property type="entry name" value="G-PROTEIN COUPLED RECEPTORS FAMILY 1 PROFILE DOMAIN-CONTAINING PROTEIN"/>
    <property type="match status" value="1"/>
</dbReference>
<evidence type="ECO:0000256" key="9">
    <source>
        <dbReference type="RuleBase" id="RU000688"/>
    </source>
</evidence>
<dbReference type="CDD" id="cd00637">
    <property type="entry name" value="7tm_classA_rhodopsin-like"/>
    <property type="match status" value="1"/>
</dbReference>
<accession>A0AAE0RYJ8</accession>
<dbReference type="Proteomes" id="UP001195483">
    <property type="component" value="Unassembled WGS sequence"/>
</dbReference>
<dbReference type="InterPro" id="IPR000276">
    <property type="entry name" value="GPCR_Rhodpsn"/>
</dbReference>
<keyword evidence="8 9" id="KW-0807">Transducer</keyword>
<comment type="similarity">
    <text evidence="9">Belongs to the G-protein coupled receptor 1 family.</text>
</comment>
<feature type="transmembrane region" description="Helical" evidence="10">
    <location>
        <begin position="79"/>
        <end position="104"/>
    </location>
</feature>
<keyword evidence="4 10" id="KW-1133">Transmembrane helix</keyword>
<evidence type="ECO:0000256" key="7">
    <source>
        <dbReference type="ARBA" id="ARBA00023170"/>
    </source>
</evidence>
<evidence type="ECO:0000256" key="8">
    <source>
        <dbReference type="ARBA" id="ARBA00023224"/>
    </source>
</evidence>
<dbReference type="EMBL" id="JAEAOA010002314">
    <property type="protein sequence ID" value="KAK3582012.1"/>
    <property type="molecule type" value="Genomic_DNA"/>
</dbReference>
<protein>
    <recommendedName>
        <fullName evidence="11">G-protein coupled receptors family 1 profile domain-containing protein</fullName>
    </recommendedName>
</protein>
<reference evidence="12" key="1">
    <citation type="journal article" date="2021" name="Genome Biol. Evol.">
        <title>A High-Quality Reference Genome for a Parasitic Bivalve with Doubly Uniparental Inheritance (Bivalvia: Unionida).</title>
        <authorList>
            <person name="Smith C.H."/>
        </authorList>
    </citation>
    <scope>NUCLEOTIDE SEQUENCE</scope>
    <source>
        <strain evidence="12">CHS0354</strain>
    </source>
</reference>
<dbReference type="PROSITE" id="PS50262">
    <property type="entry name" value="G_PROTEIN_RECEP_F1_2"/>
    <property type="match status" value="1"/>
</dbReference>
<keyword evidence="13" id="KW-1185">Reference proteome</keyword>
<dbReference type="SUPFAM" id="SSF81321">
    <property type="entry name" value="Family A G protein-coupled receptor-like"/>
    <property type="match status" value="1"/>
</dbReference>
<reference evidence="12" key="3">
    <citation type="submission" date="2023-05" db="EMBL/GenBank/DDBJ databases">
        <authorList>
            <person name="Smith C.H."/>
        </authorList>
    </citation>
    <scope>NUCLEOTIDE SEQUENCE</scope>
    <source>
        <strain evidence="12">CHS0354</strain>
        <tissue evidence="12">Mantle</tissue>
    </source>
</reference>
<dbReference type="GO" id="GO:0004930">
    <property type="term" value="F:G protein-coupled receptor activity"/>
    <property type="evidence" value="ECO:0007669"/>
    <property type="project" value="UniProtKB-KW"/>
</dbReference>
<dbReference type="PROSITE" id="PS00237">
    <property type="entry name" value="G_PROTEIN_RECEP_F1_1"/>
    <property type="match status" value="1"/>
</dbReference>